<evidence type="ECO:0000313" key="9">
    <source>
        <dbReference type="Proteomes" id="UP000654075"/>
    </source>
</evidence>
<protein>
    <recommendedName>
        <fullName evidence="7">Ion transport domain-containing protein</fullName>
    </recommendedName>
</protein>
<keyword evidence="4 6" id="KW-0472">Membrane</keyword>
<dbReference type="Pfam" id="PF20717">
    <property type="entry name" value="DUF6829"/>
    <property type="match status" value="1"/>
</dbReference>
<feature type="transmembrane region" description="Helical" evidence="6">
    <location>
        <begin position="299"/>
        <end position="322"/>
    </location>
</feature>
<dbReference type="OMA" id="REKSESC"/>
<evidence type="ECO:0000256" key="3">
    <source>
        <dbReference type="ARBA" id="ARBA00022989"/>
    </source>
</evidence>
<evidence type="ECO:0000259" key="7">
    <source>
        <dbReference type="Pfam" id="PF00520"/>
    </source>
</evidence>
<dbReference type="InterPro" id="IPR018490">
    <property type="entry name" value="cNMP-bd_dom_sf"/>
</dbReference>
<sequence>MEGLTSLEEELRTTFGTLLDKLASLQAVVKAVPEAPEQPQASPPVAAQEKESSADGPGEPRPSVRQTDQANGTQTFTVDPCFRRSDSTNSLGTDSSAALQEPAGLRSYHDQVFSADTMLLRSSPTWLSDPKKTGGAEKKLLRMNPLWMELVTKSGQILEKCTFMDLRSSLSVQKEARSKKSTRNLLGGRKSVSLMQTIWAWRLPALRCPCLHVIHPHSKIKLMWDVAGFSLVLCDSFLMPLSLAWDVQMGEDEACSILLAISFWISLFFWIIDVFVNFNCAFYSQGSLQVRRLEIARHYACSWCLVDITLVAIDIMTAVSTYSSEGMPDSLFRNLRSIRMIRMMRLFRLMKLPMLSQVIEEASVAAGRQWLVLVVAIVKTTFTMLVAAHCLSCGMFFVGRLRSEAGLLSWLDELDAKFIPGYVQYLHCLQWVLTPPAPPPIPSDSGPERLYAVFIVLVTLVVIGSELSKITGTLQELRTINSESSRKRREVRQYLQAQQVPMELIARIMRFVDYKLDRQSSVSLDTTLISLALQIELHVSQRGSFLQLHPVFGIIYEAFPGIFSAICGAVEKHVYGNNEFVFELNSWATSMVITEQGSFSMFSGIGNAEGFHGTRWFAEAALFADSVVHSMSLQATSFGEAFTITGRDLAFCLSTSPMCTAMFCQYAKDLLAELQKMAPYADAGDVQEAEVKCSWTALEQNQFYTALHPDPKTLLSDVEIHIDGSRKDSKDHVSEEDDPQNPNHQSPCRAPHIDGIDSATDWDLAITSHGLDGKVAHEQAVPNIAGFVRDIMQGKLPAEERLAKLQEVILELHPEHGSHALLSLAGERERSESACLSIIALVTDDFKSFTKPQAQPVLLSREQWKQLRHITAWAKPDEEMLQAVLVLLATRSLGKSKKVIQQLPENVQRPEQALLCLMENWGNVVPSVASLSSTALDHIRDALEIHQDFNLAQMLQGENVAASVAILQLHVEKKGQDVFKFYILFLLGFMSGLAGGEGSRFMNAKMAQSTILGVSCLLHVMDSSPAAVYWTYIFRRGEQLVLPNSTAEDLALVRLACLARIQDAKGFKHLHAAWTPLGTRERDMLIKHFVAGGIAERAYVLEFLPLCVANAKQNKFVTVQSLLEVLVDLLRSLESACEELKAADGTLMYVVDLTDFAEFITACQNRFIFQTCIRRCKLRIVDSRAVLQMTGDNWSRTTEAESDTTSLAYSLREVLQQQTVVQELVQAQTIVRGPARRRSTMSSGDHIHQSI</sequence>
<gene>
    <name evidence="8" type="ORF">PGLA1383_LOCUS2143</name>
</gene>
<evidence type="ECO:0000256" key="5">
    <source>
        <dbReference type="SAM" id="MobiDB-lite"/>
    </source>
</evidence>
<dbReference type="GO" id="GO:0005249">
    <property type="term" value="F:voltage-gated potassium channel activity"/>
    <property type="evidence" value="ECO:0007669"/>
    <property type="project" value="TreeGrafter"/>
</dbReference>
<keyword evidence="3 6" id="KW-1133">Transmembrane helix</keyword>
<dbReference type="InterPro" id="IPR014710">
    <property type="entry name" value="RmlC-like_jellyroll"/>
</dbReference>
<evidence type="ECO:0000256" key="6">
    <source>
        <dbReference type="SAM" id="Phobius"/>
    </source>
</evidence>
<dbReference type="InterPro" id="IPR049232">
    <property type="entry name" value="DUF6829"/>
</dbReference>
<proteinExistence type="predicted"/>
<dbReference type="InterPro" id="IPR005821">
    <property type="entry name" value="Ion_trans_dom"/>
</dbReference>
<keyword evidence="2 6" id="KW-0812">Transmembrane</keyword>
<dbReference type="Gene3D" id="1.10.287.70">
    <property type="match status" value="1"/>
</dbReference>
<dbReference type="AlphaFoldDB" id="A0A813D9M5"/>
<name>A0A813D9M5_POLGL</name>
<organism evidence="8 9">
    <name type="scientific">Polarella glacialis</name>
    <name type="common">Dinoflagellate</name>
    <dbReference type="NCBI Taxonomy" id="89957"/>
    <lineage>
        <taxon>Eukaryota</taxon>
        <taxon>Sar</taxon>
        <taxon>Alveolata</taxon>
        <taxon>Dinophyceae</taxon>
        <taxon>Suessiales</taxon>
        <taxon>Suessiaceae</taxon>
        <taxon>Polarella</taxon>
    </lineage>
</organism>
<feature type="region of interest" description="Disordered" evidence="5">
    <location>
        <begin position="33"/>
        <end position="98"/>
    </location>
</feature>
<feature type="compositionally biased region" description="Polar residues" evidence="5">
    <location>
        <begin position="64"/>
        <end position="77"/>
    </location>
</feature>
<feature type="domain" description="Ion transport" evidence="7">
    <location>
        <begin position="223"/>
        <end position="399"/>
    </location>
</feature>
<feature type="compositionally biased region" description="Polar residues" evidence="5">
    <location>
        <begin position="87"/>
        <end position="98"/>
    </location>
</feature>
<accession>A0A813D9M5</accession>
<comment type="caution">
    <text evidence="8">The sequence shown here is derived from an EMBL/GenBank/DDBJ whole genome shotgun (WGS) entry which is preliminary data.</text>
</comment>
<dbReference type="GO" id="GO:0005886">
    <property type="term" value="C:plasma membrane"/>
    <property type="evidence" value="ECO:0007669"/>
    <property type="project" value="TreeGrafter"/>
</dbReference>
<dbReference type="Pfam" id="PF00520">
    <property type="entry name" value="Ion_trans"/>
    <property type="match status" value="1"/>
</dbReference>
<dbReference type="GO" id="GO:0042391">
    <property type="term" value="P:regulation of membrane potential"/>
    <property type="evidence" value="ECO:0007669"/>
    <property type="project" value="TreeGrafter"/>
</dbReference>
<evidence type="ECO:0000313" key="8">
    <source>
        <dbReference type="EMBL" id="CAE8583156.1"/>
    </source>
</evidence>
<evidence type="ECO:0000256" key="4">
    <source>
        <dbReference type="ARBA" id="ARBA00023136"/>
    </source>
</evidence>
<keyword evidence="9" id="KW-1185">Reference proteome</keyword>
<evidence type="ECO:0000256" key="2">
    <source>
        <dbReference type="ARBA" id="ARBA00022692"/>
    </source>
</evidence>
<feature type="region of interest" description="Disordered" evidence="5">
    <location>
        <begin position="725"/>
        <end position="752"/>
    </location>
</feature>
<dbReference type="SUPFAM" id="SSF51206">
    <property type="entry name" value="cAMP-binding domain-like"/>
    <property type="match status" value="1"/>
</dbReference>
<dbReference type="Gene3D" id="2.60.120.10">
    <property type="entry name" value="Jelly Rolls"/>
    <property type="match status" value="1"/>
</dbReference>
<reference evidence="8" key="1">
    <citation type="submission" date="2021-02" db="EMBL/GenBank/DDBJ databases">
        <authorList>
            <person name="Dougan E. K."/>
            <person name="Rhodes N."/>
            <person name="Thang M."/>
            <person name="Chan C."/>
        </authorList>
    </citation>
    <scope>NUCLEOTIDE SEQUENCE</scope>
</reference>
<dbReference type="PANTHER" id="PTHR10217">
    <property type="entry name" value="VOLTAGE AND LIGAND GATED POTASSIUM CHANNEL"/>
    <property type="match status" value="1"/>
</dbReference>
<dbReference type="InterPro" id="IPR050818">
    <property type="entry name" value="KCNH_animal-type"/>
</dbReference>
<dbReference type="OrthoDB" id="421731at2759"/>
<evidence type="ECO:0000256" key="1">
    <source>
        <dbReference type="ARBA" id="ARBA00004141"/>
    </source>
</evidence>
<dbReference type="PANTHER" id="PTHR10217:SF435">
    <property type="entry name" value="POTASSIUM VOLTAGE-GATED CHANNEL PROTEIN EAG"/>
    <property type="match status" value="1"/>
</dbReference>
<feature type="transmembrane region" description="Helical" evidence="6">
    <location>
        <begin position="370"/>
        <end position="398"/>
    </location>
</feature>
<dbReference type="SUPFAM" id="SSF81324">
    <property type="entry name" value="Voltage-gated potassium channels"/>
    <property type="match status" value="1"/>
</dbReference>
<feature type="transmembrane region" description="Helical" evidence="6">
    <location>
        <begin position="450"/>
        <end position="468"/>
    </location>
</feature>
<dbReference type="Proteomes" id="UP000654075">
    <property type="component" value="Unassembled WGS sequence"/>
</dbReference>
<dbReference type="EMBL" id="CAJNNV010000626">
    <property type="protein sequence ID" value="CAE8583156.1"/>
    <property type="molecule type" value="Genomic_DNA"/>
</dbReference>
<feature type="compositionally biased region" description="Low complexity" evidence="5">
    <location>
        <begin position="33"/>
        <end position="47"/>
    </location>
</feature>
<comment type="subcellular location">
    <subcellularLocation>
        <location evidence="1">Membrane</location>
        <topology evidence="1">Multi-pass membrane protein</topology>
    </subcellularLocation>
</comment>
<feature type="transmembrane region" description="Helical" evidence="6">
    <location>
        <begin position="257"/>
        <end position="278"/>
    </location>
</feature>